<dbReference type="EMBL" id="CP130612">
    <property type="protein sequence ID" value="WKW13369.1"/>
    <property type="molecule type" value="Genomic_DNA"/>
</dbReference>
<accession>A0AA49K224</accession>
<dbReference type="PANTHER" id="PTHR24220:SF611">
    <property type="entry name" value="ATP-BINDING COMPONENT OF ABC TRANSPORTER-RELATED"/>
    <property type="match status" value="1"/>
</dbReference>
<dbReference type="SMART" id="SM00382">
    <property type="entry name" value="AAA"/>
    <property type="match status" value="1"/>
</dbReference>
<keyword evidence="1" id="KW-0813">Transport</keyword>
<dbReference type="AlphaFoldDB" id="A0AA49JWV4"/>
<dbReference type="SUPFAM" id="SSF52540">
    <property type="entry name" value="P-loop containing nucleoside triphosphate hydrolases"/>
    <property type="match status" value="1"/>
</dbReference>
<dbReference type="CDD" id="cd03255">
    <property type="entry name" value="ABC_MJ0796_LolCDE_FtsE"/>
    <property type="match status" value="1"/>
</dbReference>
<dbReference type="GO" id="GO:0022857">
    <property type="term" value="F:transmembrane transporter activity"/>
    <property type="evidence" value="ECO:0007669"/>
    <property type="project" value="TreeGrafter"/>
</dbReference>
<feature type="domain" description="ABC transporter" evidence="4">
    <location>
        <begin position="6"/>
        <end position="231"/>
    </location>
</feature>
<dbReference type="GO" id="GO:0016887">
    <property type="term" value="F:ATP hydrolysis activity"/>
    <property type="evidence" value="ECO:0007669"/>
    <property type="project" value="InterPro"/>
</dbReference>
<dbReference type="PANTHER" id="PTHR24220">
    <property type="entry name" value="IMPORT ATP-BINDING PROTEIN"/>
    <property type="match status" value="1"/>
</dbReference>
<dbReference type="InterPro" id="IPR027417">
    <property type="entry name" value="P-loop_NTPase"/>
</dbReference>
<keyword evidence="2" id="KW-0547">Nucleotide-binding</keyword>
<evidence type="ECO:0000259" key="4">
    <source>
        <dbReference type="PROSITE" id="PS50893"/>
    </source>
</evidence>
<dbReference type="KEGG" id="pspc:Strain318_002687"/>
<name>A0AA49JWV4_9BACT</name>
<dbReference type="GO" id="GO:0005524">
    <property type="term" value="F:ATP binding"/>
    <property type="evidence" value="ECO:0007669"/>
    <property type="project" value="UniProtKB-KW"/>
</dbReference>
<dbReference type="Gene3D" id="3.40.50.300">
    <property type="entry name" value="P-loop containing nucleotide triphosphate hydrolases"/>
    <property type="match status" value="1"/>
</dbReference>
<reference evidence="5" key="1">
    <citation type="submission" date="2023-07" db="EMBL/GenBank/DDBJ databases">
        <authorList>
            <person name="Haufschild T."/>
            <person name="Kallscheuer N."/>
            <person name="Hammer J."/>
            <person name="Kohn T."/>
            <person name="Kabuu M."/>
            <person name="Jogler M."/>
            <person name="Wohfarth N."/>
            <person name="Heuer A."/>
            <person name="Rohde M."/>
            <person name="van Teeseling M.C.F."/>
            <person name="Jogler C."/>
        </authorList>
    </citation>
    <scope>NUCLEOTIDE SEQUENCE</scope>
    <source>
        <strain evidence="5">Strain 138</strain>
        <strain evidence="6">Strain 318</strain>
    </source>
</reference>
<evidence type="ECO:0000313" key="5">
    <source>
        <dbReference type="EMBL" id="WKW13369.1"/>
    </source>
</evidence>
<dbReference type="PROSITE" id="PS00211">
    <property type="entry name" value="ABC_TRANSPORTER_1"/>
    <property type="match status" value="1"/>
</dbReference>
<dbReference type="InterPro" id="IPR017871">
    <property type="entry name" value="ABC_transporter-like_CS"/>
</dbReference>
<dbReference type="Pfam" id="PF00005">
    <property type="entry name" value="ABC_tran"/>
    <property type="match status" value="1"/>
</dbReference>
<organism evidence="5">
    <name type="scientific">Pseudogemmatithrix spongiicola</name>
    <dbReference type="NCBI Taxonomy" id="3062599"/>
    <lineage>
        <taxon>Bacteria</taxon>
        <taxon>Pseudomonadati</taxon>
        <taxon>Gemmatimonadota</taxon>
        <taxon>Gemmatimonadia</taxon>
        <taxon>Gemmatimonadales</taxon>
        <taxon>Gemmatimonadaceae</taxon>
        <taxon>Pseudogemmatithrix</taxon>
    </lineage>
</organism>
<evidence type="ECO:0000256" key="2">
    <source>
        <dbReference type="ARBA" id="ARBA00022741"/>
    </source>
</evidence>
<dbReference type="Proteomes" id="UP001229955">
    <property type="component" value="Chromosome"/>
</dbReference>
<dbReference type="InterPro" id="IPR017911">
    <property type="entry name" value="MacB-like_ATP-bd"/>
</dbReference>
<evidence type="ECO:0000256" key="3">
    <source>
        <dbReference type="ARBA" id="ARBA00022840"/>
    </source>
</evidence>
<keyword evidence="7" id="KW-1185">Reference proteome</keyword>
<dbReference type="EMBL" id="CP130613">
    <property type="protein sequence ID" value="WKW16276.1"/>
    <property type="molecule type" value="Genomic_DNA"/>
</dbReference>
<evidence type="ECO:0000313" key="7">
    <source>
        <dbReference type="Proteomes" id="UP001229955"/>
    </source>
</evidence>
<protein>
    <submittedName>
        <fullName evidence="5">ABC transporter ATP-binding protein</fullName>
    </submittedName>
</protein>
<gene>
    <name evidence="5" type="ORF">Strain138_002687</name>
    <name evidence="6" type="ORF">Strain318_002687</name>
</gene>
<dbReference type="GO" id="GO:0005886">
    <property type="term" value="C:plasma membrane"/>
    <property type="evidence" value="ECO:0007669"/>
    <property type="project" value="TreeGrafter"/>
</dbReference>
<evidence type="ECO:0000313" key="6">
    <source>
        <dbReference type="EMBL" id="WKW16276.1"/>
    </source>
</evidence>
<proteinExistence type="predicted"/>
<dbReference type="InterPro" id="IPR003593">
    <property type="entry name" value="AAA+_ATPase"/>
</dbReference>
<evidence type="ECO:0000256" key="1">
    <source>
        <dbReference type="ARBA" id="ARBA00022448"/>
    </source>
</evidence>
<accession>A0AA49JWV4</accession>
<sequence length="232" mass="24694">MTEPAVALHEVRFAYRGGTAVLDIPSLHVARGERLFLHGPSGSGKTTLLGLIAGVLSATSGRVQVLGSDLGAMGSAERDRFRAAHVGYVFQMFNLIPYLSVRENIMLPARLSKLRRARLGDAEPNAEATRLAAGLEIDTLLDARIGELSVGQQQRVAVARALIGAPELIVCDEPTSALDADRRDRFLELLFASVAAVGSTLVFVSHDLALAERFGRTVALGQLNRASQVAAA</sequence>
<keyword evidence="3 5" id="KW-0067">ATP-binding</keyword>
<dbReference type="PROSITE" id="PS50893">
    <property type="entry name" value="ABC_TRANSPORTER_2"/>
    <property type="match status" value="1"/>
</dbReference>
<dbReference type="InterPro" id="IPR015854">
    <property type="entry name" value="ABC_transpr_LolD-like"/>
</dbReference>
<dbReference type="InterPro" id="IPR003439">
    <property type="entry name" value="ABC_transporter-like_ATP-bd"/>
</dbReference>
<dbReference type="RefSeq" id="WP_367886227.1">
    <property type="nucleotide sequence ID" value="NZ_CP130612.1"/>
</dbReference>